<dbReference type="AlphaFoldDB" id="F0XIU1"/>
<keyword evidence="3" id="KW-1185">Reference proteome</keyword>
<dbReference type="InParanoid" id="F0XIU1"/>
<gene>
    <name evidence="2" type="ORF">CMQ_2418</name>
</gene>
<organism evidence="3">
    <name type="scientific">Grosmannia clavigera (strain kw1407 / UAMH 11150)</name>
    <name type="common">Blue stain fungus</name>
    <name type="synonym">Graphiocladiella clavigera</name>
    <dbReference type="NCBI Taxonomy" id="655863"/>
    <lineage>
        <taxon>Eukaryota</taxon>
        <taxon>Fungi</taxon>
        <taxon>Dikarya</taxon>
        <taxon>Ascomycota</taxon>
        <taxon>Pezizomycotina</taxon>
        <taxon>Sordariomycetes</taxon>
        <taxon>Sordariomycetidae</taxon>
        <taxon>Ophiostomatales</taxon>
        <taxon>Ophiostomataceae</taxon>
        <taxon>Leptographium</taxon>
    </lineage>
</organism>
<reference evidence="2 3" key="1">
    <citation type="journal article" date="2011" name="Proc. Natl. Acad. Sci. U.S.A.">
        <title>Genome and transcriptome analyses of the mountain pine beetle-fungal symbiont Grosmannia clavigera, a lodgepole pine pathogen.</title>
        <authorList>
            <person name="DiGuistini S."/>
            <person name="Wang Y."/>
            <person name="Liao N.Y."/>
            <person name="Taylor G."/>
            <person name="Tanguay P."/>
            <person name="Feau N."/>
            <person name="Henrissat B."/>
            <person name="Chan S.K."/>
            <person name="Hesse-Orce U."/>
            <person name="Alamouti S.M."/>
            <person name="Tsui C.K.M."/>
            <person name="Docking R.T."/>
            <person name="Levasseur A."/>
            <person name="Haridas S."/>
            <person name="Robertson G."/>
            <person name="Birol I."/>
            <person name="Holt R.A."/>
            <person name="Marra M.A."/>
            <person name="Hamelin R.C."/>
            <person name="Hirst M."/>
            <person name="Jones S.J.M."/>
            <person name="Bohlmann J."/>
            <person name="Breuil C."/>
        </authorList>
    </citation>
    <scope>NUCLEOTIDE SEQUENCE [LARGE SCALE GENOMIC DNA]</scope>
    <source>
        <strain evidence="3">kw1407 / UAMH 11150</strain>
    </source>
</reference>
<dbReference type="eggNOG" id="ENOG502RM0C">
    <property type="taxonomic scope" value="Eukaryota"/>
</dbReference>
<accession>F0XIU1</accession>
<proteinExistence type="predicted"/>
<name>F0XIU1_GROCL</name>
<dbReference type="OrthoDB" id="5403747at2759"/>
<dbReference type="GeneID" id="25975405"/>
<dbReference type="STRING" id="655863.F0XIU1"/>
<evidence type="ECO:0000256" key="1">
    <source>
        <dbReference type="SAM" id="MobiDB-lite"/>
    </source>
</evidence>
<dbReference type="HOGENOM" id="CLU_1199934_0_0_1"/>
<evidence type="ECO:0000313" key="2">
    <source>
        <dbReference type="EMBL" id="EFX02369.1"/>
    </source>
</evidence>
<dbReference type="RefSeq" id="XP_014171851.1">
    <property type="nucleotide sequence ID" value="XM_014316376.1"/>
</dbReference>
<dbReference type="EMBL" id="GL629782">
    <property type="protein sequence ID" value="EFX02369.1"/>
    <property type="molecule type" value="Genomic_DNA"/>
</dbReference>
<sequence>MSSRLQSIPVLKAGLTERELLSVVAAYMSLREGEGAIDWEKFIQLAGYSSVQSARICFRPVQKKLRAFAESGSGLAGRADDPTDGDDGGGGTASPFGTPKTPKMNKTLKTPKMPGSKPRGRPKKRKAEDDEVDPAGTFDFAGTMMGRPVDMQNSEVKVEMGTNVAAKMEPSAYIDENLGASAGVQGDHRAGDEIYYGLETGFETCLGQEDVVAFRTDPYEELDVVSLLDGN</sequence>
<feature type="region of interest" description="Disordered" evidence="1">
    <location>
        <begin position="71"/>
        <end position="146"/>
    </location>
</feature>
<evidence type="ECO:0000313" key="3">
    <source>
        <dbReference type="Proteomes" id="UP000007796"/>
    </source>
</evidence>
<dbReference type="Proteomes" id="UP000007796">
    <property type="component" value="Unassembled WGS sequence"/>
</dbReference>
<protein>
    <submittedName>
        <fullName evidence="2">Uncharacterized protein</fullName>
    </submittedName>
</protein>